<keyword evidence="1" id="KW-0378">Hydrolase</keyword>
<comment type="caution">
    <text evidence="3">The sequence shown here is derived from an EMBL/GenBank/DDBJ whole genome shotgun (WGS) entry which is preliminary data.</text>
</comment>
<dbReference type="PANTHER" id="PTHR22901">
    <property type="entry name" value="SIALATE O-ACETYLESTERASE"/>
    <property type="match status" value="1"/>
</dbReference>
<dbReference type="InterPro" id="IPR039329">
    <property type="entry name" value="SIAE"/>
</dbReference>
<evidence type="ECO:0000259" key="2">
    <source>
        <dbReference type="Pfam" id="PF03629"/>
    </source>
</evidence>
<evidence type="ECO:0000313" key="3">
    <source>
        <dbReference type="EMBL" id="TYA74640.1"/>
    </source>
</evidence>
<dbReference type="InterPro" id="IPR036514">
    <property type="entry name" value="SGNH_hydro_sf"/>
</dbReference>
<dbReference type="EMBL" id="VSDQ01000679">
    <property type="protein sequence ID" value="TYA74640.1"/>
    <property type="molecule type" value="Genomic_DNA"/>
</dbReference>
<gene>
    <name evidence="3" type="ORF">FUA24_15100</name>
</gene>
<protein>
    <submittedName>
        <fullName evidence="3">Sialate O-acetylesterase</fullName>
    </submittedName>
</protein>
<reference evidence="3 4" key="1">
    <citation type="submission" date="2019-08" db="EMBL/GenBank/DDBJ databases">
        <title>Seonamhaeicola sediminis sp. nov., isolated from marine sediment.</title>
        <authorList>
            <person name="Cao W.R."/>
        </authorList>
    </citation>
    <scope>NUCLEOTIDE SEQUENCE [LARGE SCALE GENOMIC DNA]</scope>
    <source>
        <strain evidence="3 4">B011</strain>
    </source>
</reference>
<keyword evidence="4" id="KW-1185">Reference proteome</keyword>
<dbReference type="InterPro" id="IPR005181">
    <property type="entry name" value="SASA"/>
</dbReference>
<feature type="domain" description="Sialate O-acetylesterase" evidence="2">
    <location>
        <begin position="268"/>
        <end position="368"/>
    </location>
</feature>
<sequence>MKSVALKGFVCWLTIFGLFQLNAQVTLSNMFSEHMVLQQKQINPVWGKASNGEKISVSIANQTHQTIADKNGRWMVKLSPIDAGGPFVLTVQGSNKIEIQDVLVGEVWMCSGQSNMQWAIGNSNHADVEIASANYPNIRLMNVPKVGSEKATDNLDVSWNLCTPETVKNFSAIGYLFGKRLNNTLGVPIGLINNAWGGSAIEAWIPRQVLEEEGHDELVKSWDDQIAGYSDAVFEKKKETYKDWLAKGKPGKKKWPPEDIRIGRKRPGSIYKGMVNASVGYGIKGIIWCQGETNAGRAYQYRELFPLLIKTYRNLWGQGDFPFYWVQMADFLEESKVPTGGSWAELREAQTMTLSLPNTGEAIVTDVGEAKDIHPRDKQTPANRLVRHALAKDYGYAMASDSPRFSSMEIKGNKAIISFSHIDKGLSAFDFEEIKGFAISGSDKKFVWAKAKIIGKNKVEVYSDNVENPVAVRYGFENNPKVNLYDRNGLPVTNFRTDSWQGVTEGKVVAPKSY</sequence>
<organism evidence="3 4">
    <name type="scientific">Seonamhaeicola marinus</name>
    <dbReference type="NCBI Taxonomy" id="1912246"/>
    <lineage>
        <taxon>Bacteria</taxon>
        <taxon>Pseudomonadati</taxon>
        <taxon>Bacteroidota</taxon>
        <taxon>Flavobacteriia</taxon>
        <taxon>Flavobacteriales</taxon>
        <taxon>Flavobacteriaceae</taxon>
    </lineage>
</organism>
<dbReference type="SUPFAM" id="SSF52266">
    <property type="entry name" value="SGNH hydrolase"/>
    <property type="match status" value="1"/>
</dbReference>
<dbReference type="Proteomes" id="UP000323930">
    <property type="component" value="Unassembled WGS sequence"/>
</dbReference>
<dbReference type="OrthoDB" id="9816001at2"/>
<dbReference type="GO" id="GO:0005975">
    <property type="term" value="P:carbohydrate metabolic process"/>
    <property type="evidence" value="ECO:0007669"/>
    <property type="project" value="TreeGrafter"/>
</dbReference>
<dbReference type="RefSeq" id="WP_148543775.1">
    <property type="nucleotide sequence ID" value="NZ_VSDQ01000679.1"/>
</dbReference>
<dbReference type="PANTHER" id="PTHR22901:SF0">
    <property type="entry name" value="SIALATE O-ACETYLESTERASE"/>
    <property type="match status" value="1"/>
</dbReference>
<evidence type="ECO:0000256" key="1">
    <source>
        <dbReference type="ARBA" id="ARBA00022801"/>
    </source>
</evidence>
<proteinExistence type="predicted"/>
<dbReference type="Pfam" id="PF03629">
    <property type="entry name" value="SASA"/>
    <property type="match status" value="2"/>
</dbReference>
<name>A0A5D0HUU9_9FLAO</name>
<evidence type="ECO:0000313" key="4">
    <source>
        <dbReference type="Proteomes" id="UP000323930"/>
    </source>
</evidence>
<dbReference type="AlphaFoldDB" id="A0A5D0HUU9"/>
<dbReference type="Gene3D" id="3.40.50.1110">
    <property type="entry name" value="SGNH hydrolase"/>
    <property type="match status" value="1"/>
</dbReference>
<accession>A0A5D0HUU9</accession>
<feature type="domain" description="Sialate O-acetylesterase" evidence="2">
    <location>
        <begin position="106"/>
        <end position="227"/>
    </location>
</feature>
<dbReference type="GO" id="GO:0001681">
    <property type="term" value="F:sialate O-acetylesterase activity"/>
    <property type="evidence" value="ECO:0007669"/>
    <property type="project" value="InterPro"/>
</dbReference>